<dbReference type="GO" id="GO:0008761">
    <property type="term" value="F:UDP-N-acetylglucosamine 2-epimerase activity"/>
    <property type="evidence" value="ECO:0007669"/>
    <property type="project" value="UniProtKB-EC"/>
</dbReference>
<feature type="domain" description="UDP-N-acetylglucosamine 2-epimerase" evidence="2">
    <location>
        <begin position="35"/>
        <end position="366"/>
    </location>
</feature>
<comment type="similarity">
    <text evidence="1">Belongs to the UDP-N-acetylglucosamine 2-epimerase family.</text>
</comment>
<dbReference type="PANTHER" id="PTHR43174">
    <property type="entry name" value="UDP-N-ACETYLGLUCOSAMINE 2-EPIMERASE"/>
    <property type="match status" value="1"/>
</dbReference>
<organism evidence="3 4">
    <name type="scientific">Pseudoxanthomonas putridarboris</name>
    <dbReference type="NCBI Taxonomy" id="752605"/>
    <lineage>
        <taxon>Bacteria</taxon>
        <taxon>Pseudomonadati</taxon>
        <taxon>Pseudomonadota</taxon>
        <taxon>Gammaproteobacteria</taxon>
        <taxon>Lysobacterales</taxon>
        <taxon>Lysobacteraceae</taxon>
        <taxon>Pseudoxanthomonas</taxon>
    </lineage>
</organism>
<dbReference type="Pfam" id="PF02350">
    <property type="entry name" value="Epimerase_2"/>
    <property type="match status" value="1"/>
</dbReference>
<proteinExistence type="inferred from homology"/>
<protein>
    <submittedName>
        <fullName evidence="3">UDP-N-acetylglucosamine 2-epimerase (Non-hydrolyzing)</fullName>
        <ecNumber evidence="3">5.1.3.14</ecNumber>
    </submittedName>
</protein>
<dbReference type="EMBL" id="JBBWWT010000012">
    <property type="protein sequence ID" value="MEL1266184.1"/>
    <property type="molecule type" value="Genomic_DNA"/>
</dbReference>
<reference evidence="3 4" key="1">
    <citation type="submission" date="2024-04" db="EMBL/GenBank/DDBJ databases">
        <title>Draft genome sequence of Pseudoxanthomonas putridarboris WD12.</title>
        <authorList>
            <person name="Oh J."/>
        </authorList>
    </citation>
    <scope>NUCLEOTIDE SEQUENCE [LARGE SCALE GENOMIC DNA]</scope>
    <source>
        <strain evidence="3 4">WD12</strain>
    </source>
</reference>
<gene>
    <name evidence="3" type="primary">wecB</name>
    <name evidence="3" type="ORF">AAD027_17660</name>
</gene>
<accession>A0ABU9J4K3</accession>
<keyword evidence="1 3" id="KW-0413">Isomerase</keyword>
<dbReference type="CDD" id="cd03786">
    <property type="entry name" value="GTB_UDP-GlcNAc_2-Epimerase"/>
    <property type="match status" value="1"/>
</dbReference>
<dbReference type="Gene3D" id="3.40.50.2000">
    <property type="entry name" value="Glycogen Phosphorylase B"/>
    <property type="match status" value="2"/>
</dbReference>
<keyword evidence="4" id="KW-1185">Reference proteome</keyword>
<dbReference type="PANTHER" id="PTHR43174:SF3">
    <property type="entry name" value="UDP-N-ACETYLGLUCOSAMINE 2-EPIMERASE"/>
    <property type="match status" value="1"/>
</dbReference>
<evidence type="ECO:0000313" key="4">
    <source>
        <dbReference type="Proteomes" id="UP001459204"/>
    </source>
</evidence>
<evidence type="ECO:0000259" key="2">
    <source>
        <dbReference type="Pfam" id="PF02350"/>
    </source>
</evidence>
<dbReference type="InterPro" id="IPR029767">
    <property type="entry name" value="WecB-like"/>
</dbReference>
<dbReference type="RefSeq" id="WP_341727352.1">
    <property type="nucleotide sequence ID" value="NZ_JBBWWT010000012.1"/>
</dbReference>
<dbReference type="NCBIfam" id="TIGR00236">
    <property type="entry name" value="wecB"/>
    <property type="match status" value="1"/>
</dbReference>
<sequence>MTNTDHSLYADLVIGTRPNIVKAAPLLAAMMDADWCHPQLVFLMQHTDAALASEPMADLGIPANHPIYLHLTHRGYGARLGEMIEAYSARLNDNRPDLVIVFGDVDTTLAAAYAAKRSNIPLAHVEAGLRSNDRSMPEELNRLLVDAITDIHFTTSEDALQRLVEVEGHLSVNVHNVGNLMIDSLISTVDRAHGRSLCVQMDVLPSAFGLATFHRPSNVDSVEKLQELLQMLRAACSLIPIILPLHPRTAAALSRFNLENEIREIPGLTLIKALRYRDFVSLLSQARVVLTDSGGLQEECSILGVHCLTVRTSTERPVTLRLGSNQLVTPAQVSHVLEKVLNESQPAPASIPLWDGRTAQRIVTVLQPLAKERSMLAGVRTT</sequence>
<dbReference type="InterPro" id="IPR003331">
    <property type="entry name" value="UDP_GlcNAc_Epimerase_2_dom"/>
</dbReference>
<dbReference type="SUPFAM" id="SSF53756">
    <property type="entry name" value="UDP-Glycosyltransferase/glycogen phosphorylase"/>
    <property type="match status" value="1"/>
</dbReference>
<evidence type="ECO:0000256" key="1">
    <source>
        <dbReference type="RuleBase" id="RU003513"/>
    </source>
</evidence>
<name>A0ABU9J4K3_9GAMM</name>
<comment type="caution">
    <text evidence="3">The sequence shown here is derived from an EMBL/GenBank/DDBJ whole genome shotgun (WGS) entry which is preliminary data.</text>
</comment>
<dbReference type="Proteomes" id="UP001459204">
    <property type="component" value="Unassembled WGS sequence"/>
</dbReference>
<evidence type="ECO:0000313" key="3">
    <source>
        <dbReference type="EMBL" id="MEL1266184.1"/>
    </source>
</evidence>
<dbReference type="EC" id="5.1.3.14" evidence="3"/>